<dbReference type="EMBL" id="LT670818">
    <property type="protein sequence ID" value="SHH70774.1"/>
    <property type="molecule type" value="Genomic_DNA"/>
</dbReference>
<protein>
    <submittedName>
        <fullName evidence="2">Uncharacterized protein</fullName>
    </submittedName>
</protein>
<sequence>MNTIKLAMAVLVAAGIAVTPFAAQAKKYRHSRHSISYQTSTSGPYPLAGVSVPRNGGYGTSGNPVGTVTAPSIGTYSWPSVGVTNAVPTWSNTTPAVR</sequence>
<keyword evidence="1" id="KW-0732">Signal</keyword>
<dbReference type="AlphaFoldDB" id="A0A1M5V6R4"/>
<evidence type="ECO:0000256" key="1">
    <source>
        <dbReference type="SAM" id="SignalP"/>
    </source>
</evidence>
<organism evidence="2 3">
    <name type="scientific">Bradyrhizobium erythrophlei</name>
    <dbReference type="NCBI Taxonomy" id="1437360"/>
    <lineage>
        <taxon>Bacteria</taxon>
        <taxon>Pseudomonadati</taxon>
        <taxon>Pseudomonadota</taxon>
        <taxon>Alphaproteobacteria</taxon>
        <taxon>Hyphomicrobiales</taxon>
        <taxon>Nitrobacteraceae</taxon>
        <taxon>Bradyrhizobium</taxon>
    </lineage>
</organism>
<reference evidence="2 3" key="1">
    <citation type="submission" date="2016-11" db="EMBL/GenBank/DDBJ databases">
        <authorList>
            <person name="Jaros S."/>
            <person name="Januszkiewicz K."/>
            <person name="Wedrychowicz H."/>
        </authorList>
    </citation>
    <scope>NUCLEOTIDE SEQUENCE [LARGE SCALE GENOMIC DNA]</scope>
    <source>
        <strain evidence="2 3">GAS242</strain>
    </source>
</reference>
<accession>A0A1M5V6R4</accession>
<feature type="signal peptide" evidence="1">
    <location>
        <begin position="1"/>
        <end position="25"/>
    </location>
</feature>
<proteinExistence type="predicted"/>
<name>A0A1M5V6R4_9BRAD</name>
<dbReference type="Proteomes" id="UP000190675">
    <property type="component" value="Chromosome I"/>
</dbReference>
<gene>
    <name evidence="2" type="ORF">SAMN05444169_8947</name>
</gene>
<evidence type="ECO:0000313" key="2">
    <source>
        <dbReference type="EMBL" id="SHH70774.1"/>
    </source>
</evidence>
<feature type="chain" id="PRO_5012793554" evidence="1">
    <location>
        <begin position="26"/>
        <end position="98"/>
    </location>
</feature>
<evidence type="ECO:0000313" key="3">
    <source>
        <dbReference type="Proteomes" id="UP000190675"/>
    </source>
</evidence>